<dbReference type="PANTHER" id="PTHR11183">
    <property type="entry name" value="GLYCOGENIN SUBFAMILY MEMBER"/>
    <property type="match status" value="1"/>
</dbReference>
<accession>A0A8H7NUC8</accession>
<keyword evidence="1" id="KW-0472">Membrane</keyword>
<evidence type="ECO:0000313" key="3">
    <source>
        <dbReference type="Proteomes" id="UP000639403"/>
    </source>
</evidence>
<dbReference type="GO" id="GO:0016757">
    <property type="term" value="F:glycosyltransferase activity"/>
    <property type="evidence" value="ECO:0007669"/>
    <property type="project" value="InterPro"/>
</dbReference>
<dbReference type="InterPro" id="IPR050587">
    <property type="entry name" value="GNT1/Glycosyltrans_8"/>
</dbReference>
<proteinExistence type="predicted"/>
<dbReference type="AlphaFoldDB" id="A0A8H7NUC8"/>
<keyword evidence="1" id="KW-1133">Transmembrane helix</keyword>
<dbReference type="Proteomes" id="UP000639403">
    <property type="component" value="Unassembled WGS sequence"/>
</dbReference>
<organism evidence="2 3">
    <name type="scientific">Rhodonia placenta</name>
    <dbReference type="NCBI Taxonomy" id="104341"/>
    <lineage>
        <taxon>Eukaryota</taxon>
        <taxon>Fungi</taxon>
        <taxon>Dikarya</taxon>
        <taxon>Basidiomycota</taxon>
        <taxon>Agaricomycotina</taxon>
        <taxon>Agaricomycetes</taxon>
        <taxon>Polyporales</taxon>
        <taxon>Adustoporiaceae</taxon>
        <taxon>Rhodonia</taxon>
    </lineage>
</organism>
<dbReference type="Pfam" id="PF01501">
    <property type="entry name" value="Glyco_transf_8"/>
    <property type="match status" value="1"/>
</dbReference>
<keyword evidence="1" id="KW-0812">Transmembrane</keyword>
<comment type="caution">
    <text evidence="2">The sequence shown here is derived from an EMBL/GenBank/DDBJ whole genome shotgun (WGS) entry which is preliminary data.</text>
</comment>
<feature type="transmembrane region" description="Helical" evidence="1">
    <location>
        <begin position="105"/>
        <end position="124"/>
    </location>
</feature>
<evidence type="ECO:0000313" key="2">
    <source>
        <dbReference type="EMBL" id="KAF9804050.1"/>
    </source>
</evidence>
<protein>
    <recommendedName>
        <fullName evidence="4">Glycosyltransferase family 8 protein</fullName>
    </recommendedName>
</protein>
<dbReference type="EMBL" id="JADOXO010000459">
    <property type="protein sequence ID" value="KAF9804050.1"/>
    <property type="molecule type" value="Genomic_DNA"/>
</dbReference>
<reference evidence="2" key="2">
    <citation type="journal article" name="Front. Microbiol.">
        <title>Degradative Capacity of Two Strains of Rhodonia placenta: From Phenotype to Genotype.</title>
        <authorList>
            <person name="Kolle M."/>
            <person name="Horta M.A.C."/>
            <person name="Nowrousian M."/>
            <person name="Ohm R.A."/>
            <person name="Benz J.P."/>
            <person name="Pilgard A."/>
        </authorList>
    </citation>
    <scope>NUCLEOTIDE SEQUENCE</scope>
    <source>
        <strain evidence="2">FPRL280</strain>
    </source>
</reference>
<evidence type="ECO:0000256" key="1">
    <source>
        <dbReference type="SAM" id="Phobius"/>
    </source>
</evidence>
<dbReference type="InterPro" id="IPR002495">
    <property type="entry name" value="Glyco_trans_8"/>
</dbReference>
<dbReference type="Gene3D" id="3.90.550.10">
    <property type="entry name" value="Spore Coat Polysaccharide Biosynthesis Protein SpsA, Chain A"/>
    <property type="match status" value="1"/>
</dbReference>
<evidence type="ECO:0008006" key="4">
    <source>
        <dbReference type="Google" id="ProtNLM"/>
    </source>
</evidence>
<sequence length="479" mass="54203">MVAIAVIMVNKLLDGGKLCHPQKSTETYATRNVLRLSSAPAPLASVSNNCYAASSLEYFYDLDVRMWEVAQRIRGRLAGWLRNPHQDYTPLWSDASNSRPLSRKYVLLALVLIGASALTNVILYSKLAKRWPGPLDNYQPLTIQPVVNDDFLRTRSPPLNSSENAIVTSLYTDSYATAIATLGHSLNRANSTASRILFYLPEKISPRALCIATATGFIPRAITRIPPPHGGKGVYDHFMDQYSKLNIWTLADEGYKGVVYLDADTLVLRNFDELFALPYNFAAVPDVYVDGMGFSLGFNAGVLFLRPSTEVFTDMLAKIDTASYNMHEAEQSFLNHYYGAEAVRLPYAYNANLAIKKRKPELWADVKREARIVHYTLVKPFLKEWDNSGKTVVEIRRMESNVQNKLSAFGGMFKEELLDWVGIWKETRRTYADVLTLCFSVEYNRRFLPPANKPTSGSFGQLRRFTFIFQIGQPEREKR</sequence>
<dbReference type="InterPro" id="IPR029044">
    <property type="entry name" value="Nucleotide-diphossugar_trans"/>
</dbReference>
<reference evidence="2" key="1">
    <citation type="submission" date="2020-11" db="EMBL/GenBank/DDBJ databases">
        <authorList>
            <person name="Koelle M."/>
            <person name="Horta M.A.C."/>
            <person name="Nowrousian M."/>
            <person name="Ohm R.A."/>
            <person name="Benz P."/>
            <person name="Pilgard A."/>
        </authorList>
    </citation>
    <scope>NUCLEOTIDE SEQUENCE</scope>
    <source>
        <strain evidence="2">FPRL280</strain>
    </source>
</reference>
<dbReference type="SUPFAM" id="SSF53448">
    <property type="entry name" value="Nucleotide-diphospho-sugar transferases"/>
    <property type="match status" value="1"/>
</dbReference>
<gene>
    <name evidence="2" type="ORF">IEO21_09479</name>
</gene>
<name>A0A8H7NUC8_9APHY</name>